<dbReference type="Proteomes" id="UP000315295">
    <property type="component" value="Unassembled WGS sequence"/>
</dbReference>
<comment type="caution">
    <text evidence="1">The sequence shown here is derived from an EMBL/GenBank/DDBJ whole genome shotgun (WGS) entry which is preliminary data.</text>
</comment>
<organism evidence="1 2">
    <name type="scientific">Malus baccata</name>
    <name type="common">Siberian crab apple</name>
    <name type="synonym">Pyrus baccata</name>
    <dbReference type="NCBI Taxonomy" id="106549"/>
    <lineage>
        <taxon>Eukaryota</taxon>
        <taxon>Viridiplantae</taxon>
        <taxon>Streptophyta</taxon>
        <taxon>Embryophyta</taxon>
        <taxon>Tracheophyta</taxon>
        <taxon>Spermatophyta</taxon>
        <taxon>Magnoliopsida</taxon>
        <taxon>eudicotyledons</taxon>
        <taxon>Gunneridae</taxon>
        <taxon>Pentapetalae</taxon>
        <taxon>rosids</taxon>
        <taxon>fabids</taxon>
        <taxon>Rosales</taxon>
        <taxon>Rosaceae</taxon>
        <taxon>Amygdaloideae</taxon>
        <taxon>Maleae</taxon>
        <taxon>Malus</taxon>
    </lineage>
</organism>
<evidence type="ECO:0000313" key="1">
    <source>
        <dbReference type="EMBL" id="TQE03247.1"/>
    </source>
</evidence>
<proteinExistence type="predicted"/>
<reference evidence="1 2" key="1">
    <citation type="journal article" date="2019" name="G3 (Bethesda)">
        <title>Sequencing of a Wild Apple (Malus baccata) Genome Unravels the Differences Between Cultivated and Wild Apple Species Regarding Disease Resistance and Cold Tolerance.</title>
        <authorList>
            <person name="Chen X."/>
        </authorList>
    </citation>
    <scope>NUCLEOTIDE SEQUENCE [LARGE SCALE GENOMIC DNA]</scope>
    <source>
        <strain evidence="2">cv. Shandingzi</strain>
        <tissue evidence="1">Leaves</tissue>
    </source>
</reference>
<protein>
    <submittedName>
        <fullName evidence="1">Uncharacterized protein</fullName>
    </submittedName>
</protein>
<dbReference type="EMBL" id="VIEB01000159">
    <property type="protein sequence ID" value="TQE03247.1"/>
    <property type="molecule type" value="Genomic_DNA"/>
</dbReference>
<dbReference type="AlphaFoldDB" id="A0A540MWU5"/>
<evidence type="ECO:0000313" key="2">
    <source>
        <dbReference type="Proteomes" id="UP000315295"/>
    </source>
</evidence>
<name>A0A540MWU5_MALBA</name>
<keyword evidence="2" id="KW-1185">Reference proteome</keyword>
<accession>A0A540MWU5</accession>
<gene>
    <name evidence="1" type="ORF">C1H46_011148</name>
</gene>
<sequence length="77" mass="8993">MLGRRRGNRRTKINTVAENIGRRRWRRAKLMALDIVRRRKAIRRTNEDCATEVVVVACYEGRNLIRPPNSCVTDAEI</sequence>